<evidence type="ECO:0000256" key="1">
    <source>
        <dbReference type="ARBA" id="ARBA00007884"/>
    </source>
</evidence>
<evidence type="ECO:0000313" key="3">
    <source>
        <dbReference type="EMBL" id="ATX64943.1"/>
    </source>
</evidence>
<proteinExistence type="inferred from homology"/>
<keyword evidence="4" id="KW-1185">Reference proteome</keyword>
<dbReference type="PANTHER" id="PTHR13194">
    <property type="entry name" value="COMPLEX I INTERMEDIATE-ASSOCIATED PROTEIN 30"/>
    <property type="match status" value="1"/>
</dbReference>
<dbReference type="OrthoDB" id="442188at2"/>
<dbReference type="STRING" id="441209.GCA_001870665_00606"/>
<dbReference type="KEGG" id="rbg:BG454_03090"/>
<reference evidence="3 4" key="1">
    <citation type="submission" date="2017-11" db="EMBL/GenBank/DDBJ databases">
        <title>Revised Sequence and Annotation of the Rhodobaca barguzinensis strain alga05 Genome.</title>
        <authorList>
            <person name="Kopejtka K."/>
            <person name="Tomasch J.M."/>
            <person name="Bunk B."/>
            <person name="Koblizek M."/>
        </authorList>
    </citation>
    <scope>NUCLEOTIDE SEQUENCE [LARGE SCALE GENOMIC DNA]</scope>
    <source>
        <strain evidence="4">alga05</strain>
    </source>
</reference>
<dbReference type="RefSeq" id="WP_071479738.1">
    <property type="nucleotide sequence ID" value="NZ_CP024899.1"/>
</dbReference>
<dbReference type="InterPro" id="IPR013857">
    <property type="entry name" value="NADH-UbQ_OxRdtase-assoc_prot30"/>
</dbReference>
<sequence length="183" mass="19846">MLLEDGAGPGLIAGNGQTWRCICDSVMGGVSTASLEREVLDGVSALCLRGDVSLQNNGGFVQMSLDLAPPRAVLDASEYSGLSLLVRGNSERYNIHLRSHDMTRVWQSWRAEFRAPGEWTHLYIPFSSFHPHRTDLPVNPARLSRVGLVAIGREMRADLALARLEFATASQAALASLRGATEA</sequence>
<evidence type="ECO:0000259" key="2">
    <source>
        <dbReference type="Pfam" id="PF08547"/>
    </source>
</evidence>
<comment type="similarity">
    <text evidence="1">Belongs to the CIA30 family.</text>
</comment>
<dbReference type="Gene3D" id="2.60.120.430">
    <property type="entry name" value="Galactose-binding lectin"/>
    <property type="match status" value="1"/>
</dbReference>
<dbReference type="Proteomes" id="UP000228948">
    <property type="component" value="Chromosome"/>
</dbReference>
<dbReference type="AlphaFoldDB" id="A0A2K8KAM6"/>
<dbReference type="PANTHER" id="PTHR13194:SF19">
    <property type="entry name" value="NAD(P)-BINDING ROSSMANN-FOLD SUPERFAMILY PROTEIN"/>
    <property type="match status" value="1"/>
</dbReference>
<accession>A0A2K8KAM6</accession>
<protein>
    <submittedName>
        <fullName evidence="3">CIA30 family protein</fullName>
    </submittedName>
</protein>
<dbReference type="InterPro" id="IPR008979">
    <property type="entry name" value="Galactose-bd-like_sf"/>
</dbReference>
<organism evidence="3 4">
    <name type="scientific">Roseinatronobacter bogoriensis subsp. barguzinensis</name>
    <dbReference type="NCBI Taxonomy" id="441209"/>
    <lineage>
        <taxon>Bacteria</taxon>
        <taxon>Pseudomonadati</taxon>
        <taxon>Pseudomonadota</taxon>
        <taxon>Alphaproteobacteria</taxon>
        <taxon>Rhodobacterales</taxon>
        <taxon>Paracoccaceae</taxon>
        <taxon>Roseinatronobacter</taxon>
    </lineage>
</organism>
<name>A0A2K8KAM6_9RHOB</name>
<dbReference type="InterPro" id="IPR039131">
    <property type="entry name" value="NDUFAF1"/>
</dbReference>
<gene>
    <name evidence="3" type="ORF">BG454_03090</name>
</gene>
<evidence type="ECO:0000313" key="4">
    <source>
        <dbReference type="Proteomes" id="UP000228948"/>
    </source>
</evidence>
<dbReference type="EMBL" id="CP024899">
    <property type="protein sequence ID" value="ATX64943.1"/>
    <property type="molecule type" value="Genomic_DNA"/>
</dbReference>
<dbReference type="Pfam" id="PF08547">
    <property type="entry name" value="CIA30"/>
    <property type="match status" value="1"/>
</dbReference>
<feature type="domain" description="NADH:ubiquinone oxidoreductase intermediate-associated protein 30" evidence="2">
    <location>
        <begin position="17"/>
        <end position="153"/>
    </location>
</feature>
<dbReference type="SUPFAM" id="SSF49785">
    <property type="entry name" value="Galactose-binding domain-like"/>
    <property type="match status" value="1"/>
</dbReference>